<reference evidence="1" key="1">
    <citation type="submission" date="2021-08" db="EMBL/GenBank/DDBJ databases">
        <title>The first chromosome-level gecko genome reveals the dynamic sex chromosomes of Neotropical dwarf geckos (Sphaerodactylidae: Sphaerodactylus).</title>
        <authorList>
            <person name="Pinto B.J."/>
            <person name="Keating S.E."/>
            <person name="Gamble T."/>
        </authorList>
    </citation>
    <scope>NUCLEOTIDE SEQUENCE</scope>
    <source>
        <strain evidence="1">TG3544</strain>
    </source>
</reference>
<sequence>MPLDHRRVPGPEESQAPLLFVPAAAQDAEPPPGDARRDPTALQPLFARVGLLSQAKGSAYVELDGGTKVLCAVAGPREAGGGGGGGPSGGEPRGRLACEFRRAPFSGRGARGRPSDREPELSLALQEALEPAVRLARYPRAQLDVSALLLQDGGSALAAALCAAGLALADAGVELYDLVAACALCRPPSGGEWLLQPGEAEERGAAASLTVALLPALGQVSGLLGSGQGGEPESWAQAVRLGLDGCQRLYPLLRQSLLRAAKRKSAQTTQEPTPKSKDLEQGWGNATNPPEAPWRTTLCPARDSFLREGPAVYFLCWSSPKQLASAFQSRAVDARKLQREAALKDIREQLQETLLKPRNSISSLLLKDC</sequence>
<evidence type="ECO:0000313" key="2">
    <source>
        <dbReference type="Proteomes" id="UP000827872"/>
    </source>
</evidence>
<evidence type="ECO:0000313" key="1">
    <source>
        <dbReference type="EMBL" id="KAH7989355.1"/>
    </source>
</evidence>
<organism evidence="1 2">
    <name type="scientific">Sphaerodactylus townsendi</name>
    <dbReference type="NCBI Taxonomy" id="933632"/>
    <lineage>
        <taxon>Eukaryota</taxon>
        <taxon>Metazoa</taxon>
        <taxon>Chordata</taxon>
        <taxon>Craniata</taxon>
        <taxon>Vertebrata</taxon>
        <taxon>Euteleostomi</taxon>
        <taxon>Lepidosauria</taxon>
        <taxon>Squamata</taxon>
        <taxon>Bifurcata</taxon>
        <taxon>Gekkota</taxon>
        <taxon>Sphaerodactylidae</taxon>
        <taxon>Sphaerodactylus</taxon>
    </lineage>
</organism>
<gene>
    <name evidence="1" type="primary">EXOSC6</name>
    <name evidence="1" type="ORF">K3G42_008598</name>
</gene>
<protein>
    <submittedName>
        <fullName evidence="1">Exosome complex component MTR3</fullName>
    </submittedName>
</protein>
<dbReference type="EMBL" id="CM037627">
    <property type="protein sequence ID" value="KAH7989355.1"/>
    <property type="molecule type" value="Genomic_DNA"/>
</dbReference>
<proteinExistence type="predicted"/>
<dbReference type="Proteomes" id="UP000827872">
    <property type="component" value="Linkage Group LG14"/>
</dbReference>
<keyword evidence="2" id="KW-1185">Reference proteome</keyword>
<comment type="caution">
    <text evidence="1">The sequence shown here is derived from an EMBL/GenBank/DDBJ whole genome shotgun (WGS) entry which is preliminary data.</text>
</comment>
<name>A0ACB8EAC7_9SAUR</name>
<accession>A0ACB8EAC7</accession>